<organism evidence="7">
    <name type="scientific">marine metagenome</name>
    <dbReference type="NCBI Taxonomy" id="408172"/>
    <lineage>
        <taxon>unclassified sequences</taxon>
        <taxon>metagenomes</taxon>
        <taxon>ecological metagenomes</taxon>
    </lineage>
</organism>
<reference evidence="7" key="1">
    <citation type="submission" date="2018-05" db="EMBL/GenBank/DDBJ databases">
        <authorList>
            <person name="Lanie J.A."/>
            <person name="Ng W.-L."/>
            <person name="Kazmierczak K.M."/>
            <person name="Andrzejewski T.M."/>
            <person name="Davidsen T.M."/>
            <person name="Wayne K.J."/>
            <person name="Tettelin H."/>
            <person name="Glass J.I."/>
            <person name="Rusch D."/>
            <person name="Podicherti R."/>
            <person name="Tsui H.-C.T."/>
            <person name="Winkler M.E."/>
        </authorList>
    </citation>
    <scope>NUCLEOTIDE SEQUENCE</scope>
</reference>
<dbReference type="GO" id="GO:0004470">
    <property type="term" value="F:malic enzyme activity"/>
    <property type="evidence" value="ECO:0007669"/>
    <property type="project" value="InterPro"/>
</dbReference>
<dbReference type="GO" id="GO:0016616">
    <property type="term" value="F:oxidoreductase activity, acting on the CH-OH group of donors, NAD or NADP as acceptor"/>
    <property type="evidence" value="ECO:0007669"/>
    <property type="project" value="InterPro"/>
</dbReference>
<evidence type="ECO:0000259" key="6">
    <source>
        <dbReference type="SMART" id="SM01274"/>
    </source>
</evidence>
<protein>
    <recommendedName>
        <fullName evidence="8">NADP-dependent malic enzyme</fullName>
    </recommendedName>
</protein>
<evidence type="ECO:0000256" key="4">
    <source>
        <dbReference type="ARBA" id="ARBA00023002"/>
    </source>
</evidence>
<dbReference type="PANTHER" id="PTHR43237:SF4">
    <property type="entry name" value="NADP-DEPENDENT MALIC ENZYME"/>
    <property type="match status" value="1"/>
</dbReference>
<feature type="domain" description="Malic enzyme NAD-binding" evidence="5">
    <location>
        <begin position="162"/>
        <end position="399"/>
    </location>
</feature>
<dbReference type="AlphaFoldDB" id="A0A381V5C3"/>
<dbReference type="InterPro" id="IPR042113">
    <property type="entry name" value="P_AcTrfase_dom1"/>
</dbReference>
<dbReference type="SUPFAM" id="SSF53659">
    <property type="entry name" value="Isocitrate/Isopropylmalate dehydrogenase-like"/>
    <property type="match status" value="1"/>
</dbReference>
<dbReference type="Gene3D" id="3.40.50.720">
    <property type="entry name" value="NAD(P)-binding Rossmann-like Domain"/>
    <property type="match status" value="1"/>
</dbReference>
<dbReference type="EMBL" id="UINC01007812">
    <property type="protein sequence ID" value="SVA35191.1"/>
    <property type="molecule type" value="Genomic_DNA"/>
</dbReference>
<dbReference type="GO" id="GO:0016746">
    <property type="term" value="F:acyltransferase activity"/>
    <property type="evidence" value="ECO:0007669"/>
    <property type="project" value="InterPro"/>
</dbReference>
<dbReference type="Pfam" id="PF03949">
    <property type="entry name" value="Malic_M"/>
    <property type="match status" value="1"/>
</dbReference>
<dbReference type="FunFam" id="3.40.50.10380:FF:000003">
    <property type="entry name" value="NADP-dependent malic enzyme"/>
    <property type="match status" value="1"/>
</dbReference>
<keyword evidence="4" id="KW-0560">Oxidoreductase</keyword>
<comment type="cofactor">
    <cofactor evidence="2">
        <name>Mg(2+)</name>
        <dbReference type="ChEBI" id="CHEBI:18420"/>
    </cofactor>
</comment>
<dbReference type="CDD" id="cd05311">
    <property type="entry name" value="NAD_bind_2_malic_enz"/>
    <property type="match status" value="1"/>
</dbReference>
<keyword evidence="3" id="KW-0479">Metal-binding</keyword>
<dbReference type="Pfam" id="PF00390">
    <property type="entry name" value="malic"/>
    <property type="match status" value="1"/>
</dbReference>
<dbReference type="Gene3D" id="3.40.50.10950">
    <property type="match status" value="1"/>
</dbReference>
<dbReference type="InterPro" id="IPR046346">
    <property type="entry name" value="Aminoacid_DH-like_N_sf"/>
</dbReference>
<evidence type="ECO:0000259" key="5">
    <source>
        <dbReference type="SMART" id="SM00919"/>
    </source>
</evidence>
<dbReference type="InterPro" id="IPR036291">
    <property type="entry name" value="NAD(P)-bd_dom_sf"/>
</dbReference>
<name>A0A381V5C3_9ZZZZ</name>
<gene>
    <name evidence="7" type="ORF">METZ01_LOCUS88045</name>
</gene>
<dbReference type="Gene3D" id="3.40.50.10380">
    <property type="entry name" value="Malic enzyme, N-terminal domain"/>
    <property type="match status" value="1"/>
</dbReference>
<dbReference type="InterPro" id="IPR051674">
    <property type="entry name" value="Malate_Decarboxylase"/>
</dbReference>
<dbReference type="GO" id="GO:0051287">
    <property type="term" value="F:NAD binding"/>
    <property type="evidence" value="ECO:0007669"/>
    <property type="project" value="InterPro"/>
</dbReference>
<evidence type="ECO:0000256" key="1">
    <source>
        <dbReference type="ARBA" id="ARBA00001936"/>
    </source>
</evidence>
<dbReference type="SMART" id="SM01274">
    <property type="entry name" value="malic"/>
    <property type="match status" value="1"/>
</dbReference>
<dbReference type="InterPro" id="IPR002505">
    <property type="entry name" value="PTA_PTB"/>
</dbReference>
<dbReference type="SUPFAM" id="SSF53223">
    <property type="entry name" value="Aminoacid dehydrogenase-like, N-terminal domain"/>
    <property type="match status" value="1"/>
</dbReference>
<evidence type="ECO:0000256" key="2">
    <source>
        <dbReference type="ARBA" id="ARBA00001946"/>
    </source>
</evidence>
<accession>A0A381V5C3</accession>
<dbReference type="FunFam" id="3.40.50.720:FF:000095">
    <property type="entry name" value="NADP-dependent malic enzyme"/>
    <property type="match status" value="1"/>
</dbReference>
<evidence type="ECO:0000313" key="7">
    <source>
        <dbReference type="EMBL" id="SVA35191.1"/>
    </source>
</evidence>
<evidence type="ECO:0000256" key="3">
    <source>
        <dbReference type="ARBA" id="ARBA00022723"/>
    </source>
</evidence>
<dbReference type="InterPro" id="IPR012301">
    <property type="entry name" value="Malic_N_dom"/>
</dbReference>
<dbReference type="Gene3D" id="3.40.50.10750">
    <property type="entry name" value="Isocitrate/Isopropylmalate dehydrogenase-like"/>
    <property type="match status" value="1"/>
</dbReference>
<dbReference type="InterPro" id="IPR037062">
    <property type="entry name" value="Malic_N_dom_sf"/>
</dbReference>
<feature type="non-terminal residue" evidence="7">
    <location>
        <position position="637"/>
    </location>
</feature>
<dbReference type="InterPro" id="IPR045213">
    <property type="entry name" value="Malic_NAD-bd_bact_type"/>
</dbReference>
<comment type="cofactor">
    <cofactor evidence="1">
        <name>Mn(2+)</name>
        <dbReference type="ChEBI" id="CHEBI:29035"/>
    </cofactor>
</comment>
<proteinExistence type="predicted"/>
<evidence type="ECO:0008006" key="8">
    <source>
        <dbReference type="Google" id="ProtNLM"/>
    </source>
</evidence>
<dbReference type="SMART" id="SM00919">
    <property type="entry name" value="Malic_M"/>
    <property type="match status" value="1"/>
</dbReference>
<dbReference type="InterPro" id="IPR012302">
    <property type="entry name" value="Malic_NAD-bd"/>
</dbReference>
<dbReference type="GO" id="GO:0046872">
    <property type="term" value="F:metal ion binding"/>
    <property type="evidence" value="ECO:0007669"/>
    <property type="project" value="UniProtKB-KW"/>
</dbReference>
<sequence length="637" mass="69164">MNARKVAALDYHSEGSPGKIEVIPTKSLNTQRDLSLAYSPGVAVPCLEIQANPEVVTKYTARGNLVAVVSNGTAVLGLGNIGPMAAKPVMEGKAVLFKKFAGIDVFDLEVDSEDPEDIIRFCQLLEPTVAGINLEDIRAPDCFLIESRLKDDLDIPVFHDDQHGTAIISGAAVLNAFELTGRKTSEAIVVFNGAGASAIGTARHFINLGILPENILMLDSKGVIYEGREEGMNGYKEPFAIATEKRTLADAMEGADVFIGLSVPDVVTKEMIASMAAQPVIFALANPDPEVDPKTVAEVRKDAIVATGRSDYPNQVNNVLGFPFLFRGALDVRATAINMPMMLAATKALATLAKSTVPQSVTAAYGGKHFSFGPQYLIPKPFDARILFHVAPAVARAAMESGVAQEKLDIDEYEDKLKGSLSPAWHVIRGMVERARRRPVRVVLTDGYNEKVIRAAEQIVDEGVAIPVLVGRREKVQQIAELHGLDLTGVEVEHPIESDEARHAYAEELYELRKRKGLTRVEARSKMYQPSYFAGMMVRTGVADAMVAGIESHYPEIMRPALEIIGTAEGVRRASGLYMVALRTRELLFFADPTVNIDPDVEALTDIVLLTASFVEDLGIKPRIAMLSFSNFGSVRH</sequence>
<dbReference type="SUPFAM" id="SSF51735">
    <property type="entry name" value="NAD(P)-binding Rossmann-fold domains"/>
    <property type="match status" value="1"/>
</dbReference>
<dbReference type="Pfam" id="PF01515">
    <property type="entry name" value="PTA_PTB"/>
    <property type="match status" value="1"/>
</dbReference>
<dbReference type="InterPro" id="IPR042112">
    <property type="entry name" value="P_AcTrfase_dom2"/>
</dbReference>
<feature type="domain" description="Malic enzyme N-terminal" evidence="6">
    <location>
        <begin position="17"/>
        <end position="150"/>
    </location>
</feature>
<dbReference type="PANTHER" id="PTHR43237">
    <property type="entry name" value="NADP-DEPENDENT MALIC ENZYME"/>
    <property type="match status" value="1"/>
</dbReference>